<reference evidence="2 3" key="1">
    <citation type="submission" date="2019-11" db="EMBL/GenBank/DDBJ databases">
        <title>Whole genome sequence of Oryza granulata.</title>
        <authorList>
            <person name="Li W."/>
        </authorList>
    </citation>
    <scope>NUCLEOTIDE SEQUENCE [LARGE SCALE GENOMIC DNA]</scope>
    <source>
        <strain evidence="3">cv. Menghai</strain>
        <tissue evidence="2">Leaf</tissue>
    </source>
</reference>
<protein>
    <submittedName>
        <fullName evidence="2">Uncharacterized protein</fullName>
    </submittedName>
</protein>
<evidence type="ECO:0000313" key="2">
    <source>
        <dbReference type="EMBL" id="KAF0911248.1"/>
    </source>
</evidence>
<sequence>MRVTYAWTLHVSDPRPSKVTLHQRNYIRRGGVHGAAVAVPTGWEGSDDDFSCLGFRDGCADRSALCFSSSAVEALLASEDGIKEPDLVVSRDWGPSSQPLGFRMPGRSGVVTCSSADALITSRNGLGREGKDGERYNVASCQAPLVPDNWMRAMAGAPPELDGAAADANPNGLYELKHNSKLETTSDIEARVPSTKNNSHEKNAWLQTAKEQPSPPPSVTSGNPSPSPSPSATAPTNAWRSPLLSSPSPIAPHARAPGSNLMKGKAVKRTEGAAATTKKKDFTYDIWGDHFSGHLLGKAREVAPCYKMFAASEGASNSFFAREPQALVTKPSSSPPASRGRGSLPSDVASGYGIN</sequence>
<feature type="compositionally biased region" description="Low complexity" evidence="1">
    <location>
        <begin position="219"/>
        <end position="248"/>
    </location>
</feature>
<dbReference type="AlphaFoldDB" id="A0A6G1DF49"/>
<dbReference type="EMBL" id="SPHZ02000006">
    <property type="protein sequence ID" value="KAF0911248.1"/>
    <property type="molecule type" value="Genomic_DNA"/>
</dbReference>
<dbReference type="InterPro" id="IPR039877">
    <property type="entry name" value="TMEM131-like"/>
</dbReference>
<dbReference type="PANTHER" id="PTHR22050:SF0">
    <property type="entry name" value="TRANSMEMBRANE PROTEIN 131 HOMOLOG"/>
    <property type="match status" value="1"/>
</dbReference>
<evidence type="ECO:0000256" key="1">
    <source>
        <dbReference type="SAM" id="MobiDB-lite"/>
    </source>
</evidence>
<dbReference type="PANTHER" id="PTHR22050">
    <property type="entry name" value="RW1 PROTEIN HOMOLOG"/>
    <property type="match status" value="1"/>
</dbReference>
<dbReference type="OrthoDB" id="168404at2759"/>
<dbReference type="GO" id="GO:0016020">
    <property type="term" value="C:membrane"/>
    <property type="evidence" value="ECO:0007669"/>
    <property type="project" value="TreeGrafter"/>
</dbReference>
<dbReference type="Proteomes" id="UP000479710">
    <property type="component" value="Unassembled WGS sequence"/>
</dbReference>
<evidence type="ECO:0000313" key="3">
    <source>
        <dbReference type="Proteomes" id="UP000479710"/>
    </source>
</evidence>
<feature type="region of interest" description="Disordered" evidence="1">
    <location>
        <begin position="207"/>
        <end position="274"/>
    </location>
</feature>
<feature type="compositionally biased region" description="Low complexity" evidence="1">
    <location>
        <begin position="331"/>
        <end position="346"/>
    </location>
</feature>
<feature type="region of interest" description="Disordered" evidence="1">
    <location>
        <begin position="326"/>
        <end position="355"/>
    </location>
</feature>
<accession>A0A6G1DF49</accession>
<keyword evidence="3" id="KW-1185">Reference proteome</keyword>
<name>A0A6G1DF49_9ORYZ</name>
<gene>
    <name evidence="2" type="ORF">E2562_008009</name>
</gene>
<comment type="caution">
    <text evidence="2">The sequence shown here is derived from an EMBL/GenBank/DDBJ whole genome shotgun (WGS) entry which is preliminary data.</text>
</comment>
<organism evidence="2 3">
    <name type="scientific">Oryza meyeriana var. granulata</name>
    <dbReference type="NCBI Taxonomy" id="110450"/>
    <lineage>
        <taxon>Eukaryota</taxon>
        <taxon>Viridiplantae</taxon>
        <taxon>Streptophyta</taxon>
        <taxon>Embryophyta</taxon>
        <taxon>Tracheophyta</taxon>
        <taxon>Spermatophyta</taxon>
        <taxon>Magnoliopsida</taxon>
        <taxon>Liliopsida</taxon>
        <taxon>Poales</taxon>
        <taxon>Poaceae</taxon>
        <taxon>BOP clade</taxon>
        <taxon>Oryzoideae</taxon>
        <taxon>Oryzeae</taxon>
        <taxon>Oryzinae</taxon>
        <taxon>Oryza</taxon>
        <taxon>Oryza meyeriana</taxon>
    </lineage>
</organism>
<proteinExistence type="predicted"/>